<reference evidence="1 2" key="1">
    <citation type="submission" date="2019-07" db="EMBL/GenBank/DDBJ databases">
        <title>Whole genome shotgun sequence of Brevifollis gellanilyticus NBRC 108608.</title>
        <authorList>
            <person name="Hosoyama A."/>
            <person name="Uohara A."/>
            <person name="Ohji S."/>
            <person name="Ichikawa N."/>
        </authorList>
    </citation>
    <scope>NUCLEOTIDE SEQUENCE [LARGE SCALE GENOMIC DNA]</scope>
    <source>
        <strain evidence="1 2">NBRC 108608</strain>
    </source>
</reference>
<dbReference type="RefSeq" id="WP_146849003.1">
    <property type="nucleotide sequence ID" value="NZ_BKAG01000004.1"/>
</dbReference>
<accession>A0A512M466</accession>
<keyword evidence="2" id="KW-1185">Reference proteome</keyword>
<organism evidence="1 2">
    <name type="scientific">Brevifollis gellanilyticus</name>
    <dbReference type="NCBI Taxonomy" id="748831"/>
    <lineage>
        <taxon>Bacteria</taxon>
        <taxon>Pseudomonadati</taxon>
        <taxon>Verrucomicrobiota</taxon>
        <taxon>Verrucomicrobiia</taxon>
        <taxon>Verrucomicrobiales</taxon>
        <taxon>Verrucomicrobiaceae</taxon>
    </lineage>
</organism>
<proteinExistence type="predicted"/>
<name>A0A512M466_9BACT</name>
<dbReference type="Proteomes" id="UP000321577">
    <property type="component" value="Unassembled WGS sequence"/>
</dbReference>
<comment type="caution">
    <text evidence="1">The sequence shown here is derived from an EMBL/GenBank/DDBJ whole genome shotgun (WGS) entry which is preliminary data.</text>
</comment>
<evidence type="ECO:0000313" key="2">
    <source>
        <dbReference type="Proteomes" id="UP000321577"/>
    </source>
</evidence>
<dbReference type="AlphaFoldDB" id="A0A512M466"/>
<evidence type="ECO:0000313" key="1">
    <source>
        <dbReference type="EMBL" id="GEP41540.1"/>
    </source>
</evidence>
<dbReference type="EMBL" id="BKAG01000004">
    <property type="protein sequence ID" value="GEP41540.1"/>
    <property type="molecule type" value="Genomic_DNA"/>
</dbReference>
<protein>
    <submittedName>
        <fullName evidence="1">Uncharacterized protein</fullName>
    </submittedName>
</protein>
<sequence length="570" mass="58996">MQNRLLTTLSQWVLILIGAFGALSSEAAIADFAGGYASNLSTVEGDPASAVYYGRVELTVTTKGAVTGKMLTRAGKSYSFSTTVTQAVGSTTANQANVVVFRNAQKIGLINFTLTINPDGSLIIIGENINPADSMAVFASESSLKFATFTGKAGSTPSWAGFYTLALVAPTPSVPTVPAGAGYASLTVSPTGVLTYKGKLGDGTAFTGSAKPSINGDYSIYLVPAGYAVGGYFSMELNMTSLGLQADSADWKKAPKAADKAYPGGFSALPSVIVRPWLVAAKGTFPLGNLLGFGTSKNFNVAFSGEGLADGNYSATLPDTARVTLLGGIIAVSGAPNAPAENNVNAWNALWSVKLNVLTGVYTGTQILRHTVGTKVITRKIPVEGVFSMPDSITSAPFAYGQYLVTPIAVGSKAVSGLVTFTGPITENPLVATAGTYSARMDETLLEDGSIVNGVYVPAAKPARPAGSPADNQVVKVVISEDLSKIIFNGVELTYIGPALNGRVYQKTYVPRSVGALGGQFAVTIGVNPVTGQITSLAGLTEFISVSLSARSQTTIFEVKEPFALNFTKL</sequence>
<gene>
    <name evidence="1" type="ORF">BGE01nite_08310</name>
</gene>